<name>A0ACC0U1Z1_9AGAM</name>
<evidence type="ECO:0000313" key="1">
    <source>
        <dbReference type="EMBL" id="KAI9458551.1"/>
    </source>
</evidence>
<gene>
    <name evidence="1" type="ORF">F5148DRAFT_319073</name>
</gene>
<dbReference type="EMBL" id="JAGFNK010000208">
    <property type="protein sequence ID" value="KAI9458551.1"/>
    <property type="molecule type" value="Genomic_DNA"/>
</dbReference>
<organism evidence="1 2">
    <name type="scientific">Russula earlei</name>
    <dbReference type="NCBI Taxonomy" id="71964"/>
    <lineage>
        <taxon>Eukaryota</taxon>
        <taxon>Fungi</taxon>
        <taxon>Dikarya</taxon>
        <taxon>Basidiomycota</taxon>
        <taxon>Agaricomycotina</taxon>
        <taxon>Agaricomycetes</taxon>
        <taxon>Russulales</taxon>
        <taxon>Russulaceae</taxon>
        <taxon>Russula</taxon>
    </lineage>
</organism>
<evidence type="ECO:0000313" key="2">
    <source>
        <dbReference type="Proteomes" id="UP001207468"/>
    </source>
</evidence>
<reference evidence="1" key="1">
    <citation type="submission" date="2021-03" db="EMBL/GenBank/DDBJ databases">
        <title>Evolutionary priming and transition to the ectomycorrhizal habit in an iconic lineage of mushroom-forming fungi: is preadaptation a requirement?</title>
        <authorList>
            <consortium name="DOE Joint Genome Institute"/>
            <person name="Looney B.P."/>
            <person name="Miyauchi S."/>
            <person name="Morin E."/>
            <person name="Drula E."/>
            <person name="Courty P.E."/>
            <person name="Chicoki N."/>
            <person name="Fauchery L."/>
            <person name="Kohler A."/>
            <person name="Kuo A."/>
            <person name="LaButti K."/>
            <person name="Pangilinan J."/>
            <person name="Lipzen A."/>
            <person name="Riley R."/>
            <person name="Andreopoulos W."/>
            <person name="He G."/>
            <person name="Johnson J."/>
            <person name="Barry K.W."/>
            <person name="Grigoriev I.V."/>
            <person name="Nagy L."/>
            <person name="Hibbett D."/>
            <person name="Henrissat B."/>
            <person name="Matheny P.B."/>
            <person name="Labbe J."/>
            <person name="Martin A.F."/>
        </authorList>
    </citation>
    <scope>NUCLEOTIDE SEQUENCE</scope>
    <source>
        <strain evidence="1">BPL698</strain>
    </source>
</reference>
<proteinExistence type="predicted"/>
<accession>A0ACC0U1Z1</accession>
<dbReference type="Proteomes" id="UP001207468">
    <property type="component" value="Unassembled WGS sequence"/>
</dbReference>
<protein>
    <submittedName>
        <fullName evidence="1">Josephin-domain-containing protein</fullName>
    </submittedName>
</protein>
<comment type="caution">
    <text evidence="1">The sequence shown here is derived from an EMBL/GenBank/DDBJ whole genome shotgun (WGS) entry which is preliminary data.</text>
</comment>
<sequence>MAGIEHLTLHIYHEKQERGSALCAQHALNSLLQGSYFTPTDLSTIAQSLDSLEQDVDQGRLGRESANMDDTGFFSIQVLENALNVWGQSLMRWRSEAMRPHNNRPQDQRAFILNCDQHWFTLRKFGDPDGVGPWFNLNSSIDRPDWVSETYLGILLQQAEADGYSVFVVVPIDPDHPLPQADADVFAAALSPPASSRSQHSSTAHSSESSVVLEDEDFQLQAALHASLDDGGTSPPFPEPSAYVERTIGGAGVLPPNVPMGIPSPYLPASPPPPIPAPGTRPEGQPMTNPVAASMARNQVVLERMRREQEAALREHYREEVSRFDDRLDGSFGLRGHAEDEEEQLKRAIAESEEMARGQGSSGSDAEIGTRDGPDNTQAGAWVQGRIHGGRVYDDEDAELQAALQASLETAPPEVHTPNANTTRPRAAPARRSPFTAAPAAGPRAGSSTRTDEDEDDDDDEDEDDELYFNEDEVRDTATEETLSEAADPPQAEDPDLDEMRRRRLARFGG</sequence>
<keyword evidence="2" id="KW-1185">Reference proteome</keyword>